<gene>
    <name evidence="1" type="ORF">F4821DRAFT_275375</name>
</gene>
<organism evidence="1 2">
    <name type="scientific">Hypoxylon rubiginosum</name>
    <dbReference type="NCBI Taxonomy" id="110542"/>
    <lineage>
        <taxon>Eukaryota</taxon>
        <taxon>Fungi</taxon>
        <taxon>Dikarya</taxon>
        <taxon>Ascomycota</taxon>
        <taxon>Pezizomycotina</taxon>
        <taxon>Sordariomycetes</taxon>
        <taxon>Xylariomycetidae</taxon>
        <taxon>Xylariales</taxon>
        <taxon>Hypoxylaceae</taxon>
        <taxon>Hypoxylon</taxon>
    </lineage>
</organism>
<proteinExistence type="predicted"/>
<name>A0ACC0CL02_9PEZI</name>
<dbReference type="EMBL" id="MU394409">
    <property type="protein sequence ID" value="KAI6081059.1"/>
    <property type="molecule type" value="Genomic_DNA"/>
</dbReference>
<dbReference type="Proteomes" id="UP001497680">
    <property type="component" value="Unassembled WGS sequence"/>
</dbReference>
<evidence type="ECO:0000313" key="1">
    <source>
        <dbReference type="EMBL" id="KAI6081059.1"/>
    </source>
</evidence>
<protein>
    <submittedName>
        <fullName evidence="1">Cytochrome P450</fullName>
    </submittedName>
</protein>
<keyword evidence="2" id="KW-1185">Reference proteome</keyword>
<reference evidence="1 2" key="1">
    <citation type="journal article" date="2022" name="New Phytol.">
        <title>Ecological generalism drives hyperdiversity of secondary metabolite gene clusters in xylarialean endophytes.</title>
        <authorList>
            <person name="Franco M.E.E."/>
            <person name="Wisecaver J.H."/>
            <person name="Arnold A.E."/>
            <person name="Ju Y.M."/>
            <person name="Slot J.C."/>
            <person name="Ahrendt S."/>
            <person name="Moore L.P."/>
            <person name="Eastman K.E."/>
            <person name="Scott K."/>
            <person name="Konkel Z."/>
            <person name="Mondo S.J."/>
            <person name="Kuo A."/>
            <person name="Hayes R.D."/>
            <person name="Haridas S."/>
            <person name="Andreopoulos B."/>
            <person name="Riley R."/>
            <person name="LaButti K."/>
            <person name="Pangilinan J."/>
            <person name="Lipzen A."/>
            <person name="Amirebrahimi M."/>
            <person name="Yan J."/>
            <person name="Adam C."/>
            <person name="Keymanesh K."/>
            <person name="Ng V."/>
            <person name="Louie K."/>
            <person name="Northen T."/>
            <person name="Drula E."/>
            <person name="Henrissat B."/>
            <person name="Hsieh H.M."/>
            <person name="Youens-Clark K."/>
            <person name="Lutzoni F."/>
            <person name="Miadlikowska J."/>
            <person name="Eastwood D.C."/>
            <person name="Hamelin R.C."/>
            <person name="Grigoriev I.V."/>
            <person name="U'Ren J.M."/>
        </authorList>
    </citation>
    <scope>NUCLEOTIDE SEQUENCE [LARGE SCALE GENOMIC DNA]</scope>
    <source>
        <strain evidence="1 2">ER1909</strain>
    </source>
</reference>
<evidence type="ECO:0000313" key="2">
    <source>
        <dbReference type="Proteomes" id="UP001497680"/>
    </source>
</evidence>
<sequence>MSSSTFFTLTPYLWSEKPSASSIWLVVASFTTCLLFLISYLYLELSQTFHGRPSHFVERSWFDSWSQPLVDVPLVEAKNNNYREALARGSAEYPNHAYRIKHFPGEIIIIPNRCLDQIKNSTDSKLSFQQGSYDFFLGDYTGITGYEKATAALLRGHLGRLLDKVYTVVEDEAVQSIQAQVGECKDWTELVLFPLVVKAIVMISQRVFVGEPLCRNEKWIKNITVMTQGAFASVPDLWLAHPILRPFIAWRNPKLQAVRRARRDAKAMLKLVIQNRLEERKNPGFTPPNDLIQLVIDTIKGDQGEDVDFHFTAQVGTSRAALFTTASTVTHLIYDLASKPEYIQPLCDEVLALGDVPLNRHNVTKLRKMDSFIRECQRFSPFGLIGTLRKVTSSFTLADGTYLPIGALVGVDRQYNMFQRSTLENPETIDGFRFERMRNDADSDSKFQAVSTGNDHLAFGLGTQACPGRFFAIHEIKVVLARILKCYDFKLSQNDPGHPMRQAAGVLTVVDPTAKFWFKGRTD</sequence>
<accession>A0ACC0CL02</accession>
<comment type="caution">
    <text evidence="1">The sequence shown here is derived from an EMBL/GenBank/DDBJ whole genome shotgun (WGS) entry which is preliminary data.</text>
</comment>